<dbReference type="Proteomes" id="UP000294360">
    <property type="component" value="Chromosome"/>
</dbReference>
<gene>
    <name evidence="1" type="ORF">MTUNDRAET4_3885</name>
</gene>
<proteinExistence type="predicted"/>
<dbReference type="GO" id="GO:0018662">
    <property type="term" value="F:phenol 2-monooxygenase activity"/>
    <property type="evidence" value="ECO:0007669"/>
    <property type="project" value="InterPro"/>
</dbReference>
<dbReference type="InterPro" id="IPR043010">
    <property type="entry name" value="Phenol_hydroxylase_sf"/>
</dbReference>
<evidence type="ECO:0000313" key="1">
    <source>
        <dbReference type="EMBL" id="VFU10766.1"/>
    </source>
</evidence>
<accession>A0A4U8Z5E5</accession>
<dbReference type="Gene3D" id="3.10.20.560">
    <property type="entry name" value="Phenol hydroxylase"/>
    <property type="match status" value="1"/>
</dbReference>
<protein>
    <submittedName>
        <fullName evidence="1">Phenol hydroxylase subunit P4</fullName>
    </submittedName>
</protein>
<dbReference type="EMBL" id="LR536450">
    <property type="protein sequence ID" value="VFU10766.1"/>
    <property type="molecule type" value="Genomic_DNA"/>
</dbReference>
<dbReference type="InterPro" id="IPR006756">
    <property type="entry name" value="Phenol_hydroxylase"/>
</dbReference>
<dbReference type="AlphaFoldDB" id="A0A4U8Z5E5"/>
<dbReference type="Pfam" id="PF04663">
    <property type="entry name" value="Phenol_monoox"/>
    <property type="match status" value="1"/>
</dbReference>
<sequence length="85" mass="9172">MFASPVTAPLSAATPFSAVIGEVLPMLYSKHPDFAAIDWNAVEWDCDGVPFTPDLALTLADLGIGHKSLLRFRTPRLEGLAKANF</sequence>
<dbReference type="KEGG" id="mtun:MTUNDRAET4_3885"/>
<reference evidence="1 2" key="1">
    <citation type="submission" date="2019-03" db="EMBL/GenBank/DDBJ databases">
        <authorList>
            <person name="Kox A.R. M."/>
        </authorList>
    </citation>
    <scope>NUCLEOTIDE SEQUENCE [LARGE SCALE GENOMIC DNA]</scope>
    <source>
        <strain evidence="1">MTUNDRAET4 annotated genome</strain>
    </source>
</reference>
<name>A0A4U8Z5E5_METTU</name>
<evidence type="ECO:0000313" key="2">
    <source>
        <dbReference type="Proteomes" id="UP000294360"/>
    </source>
</evidence>
<organism evidence="1 2">
    <name type="scientific">Methylocella tundrae</name>
    <dbReference type="NCBI Taxonomy" id="227605"/>
    <lineage>
        <taxon>Bacteria</taxon>
        <taxon>Pseudomonadati</taxon>
        <taxon>Pseudomonadota</taxon>
        <taxon>Alphaproteobacteria</taxon>
        <taxon>Hyphomicrobiales</taxon>
        <taxon>Beijerinckiaceae</taxon>
        <taxon>Methylocella</taxon>
    </lineage>
</organism>